<evidence type="ECO:0000256" key="6">
    <source>
        <dbReference type="ARBA" id="ARBA00023002"/>
    </source>
</evidence>
<dbReference type="Proteomes" id="UP001214603">
    <property type="component" value="Chromosome 8"/>
</dbReference>
<keyword evidence="12" id="KW-1185">Reference proteome</keyword>
<dbReference type="GO" id="GO:0006397">
    <property type="term" value="P:mRNA processing"/>
    <property type="evidence" value="ECO:0007669"/>
    <property type="project" value="UniProtKB-KW"/>
</dbReference>
<evidence type="ECO:0000313" key="11">
    <source>
        <dbReference type="EMBL" id="WFD04422.1"/>
    </source>
</evidence>
<feature type="compositionally biased region" description="Low complexity" evidence="9">
    <location>
        <begin position="418"/>
        <end position="429"/>
    </location>
</feature>
<feature type="region of interest" description="Disordered" evidence="9">
    <location>
        <begin position="411"/>
        <end position="492"/>
    </location>
</feature>
<keyword evidence="5" id="KW-0819">tRNA processing</keyword>
<protein>
    <submittedName>
        <fullName evidence="11">tRNA-dihydrouridine(20) synthase [NAD(P)(+)]</fullName>
        <ecNumber evidence="11">1.3.1.91</ecNumber>
    </submittedName>
</protein>
<evidence type="ECO:0000256" key="2">
    <source>
        <dbReference type="ARBA" id="ARBA00022630"/>
    </source>
</evidence>
<organism evidence="11 12">
    <name type="scientific">Malassezia obtusa</name>
    <dbReference type="NCBI Taxonomy" id="76774"/>
    <lineage>
        <taxon>Eukaryota</taxon>
        <taxon>Fungi</taxon>
        <taxon>Dikarya</taxon>
        <taxon>Basidiomycota</taxon>
        <taxon>Ustilaginomycotina</taxon>
        <taxon>Malasseziomycetes</taxon>
        <taxon>Malasseziales</taxon>
        <taxon>Malasseziaceae</taxon>
        <taxon>Malassezia</taxon>
    </lineage>
</organism>
<name>A0AAF0E6G0_9BASI</name>
<dbReference type="CDD" id="cd02801">
    <property type="entry name" value="DUS_like_FMN"/>
    <property type="match status" value="1"/>
</dbReference>
<comment type="catalytic activity">
    <reaction evidence="8">
        <text>a 5,6-dihydrouridine in mRNA + NADP(+) = a uridine in mRNA + NADPH + H(+)</text>
        <dbReference type="Rhea" id="RHEA:69855"/>
        <dbReference type="Rhea" id="RHEA-COMP:14658"/>
        <dbReference type="Rhea" id="RHEA-COMP:17789"/>
        <dbReference type="ChEBI" id="CHEBI:15378"/>
        <dbReference type="ChEBI" id="CHEBI:57783"/>
        <dbReference type="ChEBI" id="CHEBI:58349"/>
        <dbReference type="ChEBI" id="CHEBI:65315"/>
        <dbReference type="ChEBI" id="CHEBI:74443"/>
    </reaction>
    <physiologicalReaction direction="right-to-left" evidence="8">
        <dbReference type="Rhea" id="RHEA:69857"/>
    </physiologicalReaction>
</comment>
<comment type="cofactor">
    <cofactor evidence="1">
        <name>FMN</name>
        <dbReference type="ChEBI" id="CHEBI:58210"/>
    </cofactor>
</comment>
<evidence type="ECO:0000256" key="5">
    <source>
        <dbReference type="ARBA" id="ARBA00022694"/>
    </source>
</evidence>
<dbReference type="GO" id="GO:0102264">
    <property type="term" value="F:tRNA-dihydrouridine20 synthase activity"/>
    <property type="evidence" value="ECO:0007669"/>
    <property type="project" value="UniProtKB-EC"/>
</dbReference>
<keyword evidence="3" id="KW-0288">FMN</keyword>
<dbReference type="SUPFAM" id="SSF51395">
    <property type="entry name" value="FMN-linked oxidoreductases"/>
    <property type="match status" value="1"/>
</dbReference>
<evidence type="ECO:0000256" key="9">
    <source>
        <dbReference type="SAM" id="MobiDB-lite"/>
    </source>
</evidence>
<dbReference type="InterPro" id="IPR018517">
    <property type="entry name" value="tRNA_hU_synthase_CS"/>
</dbReference>
<evidence type="ECO:0000256" key="3">
    <source>
        <dbReference type="ARBA" id="ARBA00022643"/>
    </source>
</evidence>
<accession>A0AAF0E6G0</accession>
<evidence type="ECO:0000256" key="4">
    <source>
        <dbReference type="ARBA" id="ARBA00022664"/>
    </source>
</evidence>
<sequence>MSIPSPELSERAPKRMKPENADTGCPALPPAADPRMPDFRHGLFLAPMVRIGSLPTRLLALEYGADLVWSPEVVDRAIMGTERRVNAATGLVEYIKEEKQIFSCHPVERSRLIYQVGSATPEHAAEAVRIVTAHDDVAGVDLNCGCPKPFSTLGGMGANLLTAPDLLCAILTAMRAAAPPHVSVTAKIRLLPTQEETLALVERIVRTRTIRALTVHCRTKNMRPREPALLDRLRAIVEHVDQVAAETGQDVPVVCNGDCFSIADVERIKALTGVSSLMLARGPEANPSCFRVDRACVATEVAPKWLRYAAYFDNPFGNTKYCMTQLAFNTTASLGGTERVSKLPKRELVEMRSVLSHSRNLEDVARALRVDWPVTSAADLVHLVQQTVEGVKEQAAAATAASVRAEEREAAKVRAADAESGAQEAADAQTGTAGAPSSDASEKGLDAQEGAVRAQQESRRDEAGPTGAEAGASAQITTTSEGDDRRGGSRST</sequence>
<evidence type="ECO:0000256" key="8">
    <source>
        <dbReference type="ARBA" id="ARBA00049447"/>
    </source>
</evidence>
<reference evidence="11" key="1">
    <citation type="submission" date="2023-03" db="EMBL/GenBank/DDBJ databases">
        <title>Mating type loci evolution in Malassezia.</title>
        <authorList>
            <person name="Coelho M.A."/>
        </authorList>
    </citation>
    <scope>NUCLEOTIDE SEQUENCE</scope>
    <source>
        <strain evidence="11">CBS 7876</strain>
    </source>
</reference>
<feature type="domain" description="DUS-like FMN-binding" evidence="10">
    <location>
        <begin position="45"/>
        <end position="313"/>
    </location>
</feature>
<proteinExistence type="predicted"/>
<evidence type="ECO:0000259" key="10">
    <source>
        <dbReference type="Pfam" id="PF01207"/>
    </source>
</evidence>
<gene>
    <name evidence="11" type="primary">dus2</name>
    <name evidence="11" type="ORF">MOBT1_003132</name>
</gene>
<comment type="catalytic activity">
    <reaction evidence="7">
        <text>a 5,6-dihydrouridine in mRNA + NAD(+) = a uridine in mRNA + NADH + H(+)</text>
        <dbReference type="Rhea" id="RHEA:69851"/>
        <dbReference type="Rhea" id="RHEA-COMP:14658"/>
        <dbReference type="Rhea" id="RHEA-COMP:17789"/>
        <dbReference type="ChEBI" id="CHEBI:15378"/>
        <dbReference type="ChEBI" id="CHEBI:57540"/>
        <dbReference type="ChEBI" id="CHEBI:57945"/>
        <dbReference type="ChEBI" id="CHEBI:65315"/>
        <dbReference type="ChEBI" id="CHEBI:74443"/>
    </reaction>
    <physiologicalReaction direction="right-to-left" evidence="7">
        <dbReference type="Rhea" id="RHEA:69853"/>
    </physiologicalReaction>
</comment>
<feature type="region of interest" description="Disordered" evidence="9">
    <location>
        <begin position="1"/>
        <end position="31"/>
    </location>
</feature>
<feature type="compositionally biased region" description="Basic and acidic residues" evidence="9">
    <location>
        <begin position="482"/>
        <end position="492"/>
    </location>
</feature>
<keyword evidence="6 11" id="KW-0560">Oxidoreductase</keyword>
<dbReference type="PANTHER" id="PTHR45936:SF1">
    <property type="entry name" value="TRNA-DIHYDROURIDINE(20) SYNTHASE [NAD(P)+]-LIKE"/>
    <property type="match status" value="1"/>
</dbReference>
<dbReference type="Gene3D" id="3.20.20.70">
    <property type="entry name" value="Aldolase class I"/>
    <property type="match status" value="1"/>
</dbReference>
<dbReference type="GO" id="GO:0005737">
    <property type="term" value="C:cytoplasm"/>
    <property type="evidence" value="ECO:0007669"/>
    <property type="project" value="TreeGrafter"/>
</dbReference>
<dbReference type="PROSITE" id="PS01136">
    <property type="entry name" value="UPF0034"/>
    <property type="match status" value="1"/>
</dbReference>
<dbReference type="InterPro" id="IPR013785">
    <property type="entry name" value="Aldolase_TIM"/>
</dbReference>
<feature type="compositionally biased region" description="Basic and acidic residues" evidence="9">
    <location>
        <begin position="8"/>
        <end position="20"/>
    </location>
</feature>
<evidence type="ECO:0000256" key="7">
    <source>
        <dbReference type="ARBA" id="ARBA00048342"/>
    </source>
</evidence>
<evidence type="ECO:0000256" key="1">
    <source>
        <dbReference type="ARBA" id="ARBA00001917"/>
    </source>
</evidence>
<dbReference type="EMBL" id="CP119941">
    <property type="protein sequence ID" value="WFD04422.1"/>
    <property type="molecule type" value="Genomic_DNA"/>
</dbReference>
<dbReference type="InterPro" id="IPR052582">
    <property type="entry name" value="tRNA-DUS-like"/>
</dbReference>
<dbReference type="Pfam" id="PF01207">
    <property type="entry name" value="Dus"/>
    <property type="match status" value="1"/>
</dbReference>
<dbReference type="PANTHER" id="PTHR45936">
    <property type="entry name" value="TRNA-DIHYDROURIDINE(20) SYNTHASE [NAD(P)+]-LIKE"/>
    <property type="match status" value="1"/>
</dbReference>
<dbReference type="EC" id="1.3.1.91" evidence="11"/>
<evidence type="ECO:0000313" key="12">
    <source>
        <dbReference type="Proteomes" id="UP001214603"/>
    </source>
</evidence>
<dbReference type="GO" id="GO:0050660">
    <property type="term" value="F:flavin adenine dinucleotide binding"/>
    <property type="evidence" value="ECO:0007669"/>
    <property type="project" value="InterPro"/>
</dbReference>
<dbReference type="AlphaFoldDB" id="A0AAF0E6G0"/>
<keyword evidence="2" id="KW-0285">Flavoprotein</keyword>
<keyword evidence="4" id="KW-0507">mRNA processing</keyword>
<dbReference type="InterPro" id="IPR035587">
    <property type="entry name" value="DUS-like_FMN-bd"/>
</dbReference>